<evidence type="ECO:0000256" key="2">
    <source>
        <dbReference type="ARBA" id="ARBA00022475"/>
    </source>
</evidence>
<evidence type="ECO:0000259" key="8">
    <source>
        <dbReference type="Pfam" id="PF12704"/>
    </source>
</evidence>
<feature type="transmembrane region" description="Helical" evidence="6">
    <location>
        <begin position="769"/>
        <end position="789"/>
    </location>
</feature>
<dbReference type="RefSeq" id="WP_034245106.1">
    <property type="nucleotide sequence ID" value="NZ_AQRA01000008.1"/>
</dbReference>
<dbReference type="PANTHER" id="PTHR30572:SF18">
    <property type="entry name" value="ABC-TYPE MACROLIDE FAMILY EXPORT SYSTEM PERMEASE COMPONENT 2"/>
    <property type="match status" value="1"/>
</dbReference>
<feature type="transmembrane region" description="Helical" evidence="6">
    <location>
        <begin position="686"/>
        <end position="708"/>
    </location>
</feature>
<evidence type="ECO:0000256" key="5">
    <source>
        <dbReference type="ARBA" id="ARBA00023136"/>
    </source>
</evidence>
<evidence type="ECO:0000256" key="3">
    <source>
        <dbReference type="ARBA" id="ARBA00022692"/>
    </source>
</evidence>
<dbReference type="Proteomes" id="UP000023541">
    <property type="component" value="Unassembled WGS sequence"/>
</dbReference>
<evidence type="ECO:0000256" key="1">
    <source>
        <dbReference type="ARBA" id="ARBA00004651"/>
    </source>
</evidence>
<feature type="domain" description="ABC3 transporter permease C-terminal" evidence="7">
    <location>
        <begin position="686"/>
        <end position="799"/>
    </location>
</feature>
<dbReference type="STRING" id="1317122.ATO12_23890"/>
<keyword evidence="10" id="KW-1185">Reference proteome</keyword>
<feature type="transmembrane region" description="Helical" evidence="6">
    <location>
        <begin position="424"/>
        <end position="443"/>
    </location>
</feature>
<feature type="transmembrane region" description="Helical" evidence="6">
    <location>
        <begin position="380"/>
        <end position="403"/>
    </location>
</feature>
<dbReference type="InterPro" id="IPR003838">
    <property type="entry name" value="ABC3_permease_C"/>
</dbReference>
<feature type="transmembrane region" description="Helical" evidence="6">
    <location>
        <begin position="338"/>
        <end position="360"/>
    </location>
</feature>
<reference evidence="9 10" key="1">
    <citation type="submission" date="2014-04" db="EMBL/GenBank/DDBJ databases">
        <title>Aquimarina sp. 22II-S11-z7 Genome Sequencing.</title>
        <authorList>
            <person name="Lai Q."/>
        </authorList>
    </citation>
    <scope>NUCLEOTIDE SEQUENCE [LARGE SCALE GENOMIC DNA]</scope>
    <source>
        <strain evidence="9 10">22II-S11-z7</strain>
    </source>
</reference>
<protein>
    <recommendedName>
        <fullName evidence="11">ABC transporter permease</fullName>
    </recommendedName>
</protein>
<dbReference type="PANTHER" id="PTHR30572">
    <property type="entry name" value="MEMBRANE COMPONENT OF TRANSPORTER-RELATED"/>
    <property type="match status" value="1"/>
</dbReference>
<sequence length="806" mass="91015">MHTLYFKIAIRYLLKNKLYSFINILGLAIGVASFILIMVYVNYERSYDTFEGSENVYRVYMDALEGDVFEASDAQTANLIGPTLKQEFPEVIEQVRLYRFDKVTFKYDGKVIEESRGSLADETYFEVFNYPLLKGDKQNALKEPNTIVLTESFAKKIFGDRDPIKNTLSGFYAGKKVVLTVTGVLKDIPENTHMKTNFLISFDTYGNWFASEEEKKLNWGHCNFFTYLKVDKNADKTLLKSKVIASDFEDDEDERYNIEPLEEIHLYSNKPYEAEANGSISRIKFLTAIAFIVLLLSWLNYINLSTTKSLERAKEVGVRKVAGAQRLQLILQSLTESIVLNGIAIIIAIILTISMLSLYNNFTGKELVIHTSTITQLLPIIGFIVIGVVLAGLYPAILLSGYSPSKALKGKIRTSASGLNIRKGLIVLQFLATIVLLIGTIVITKQIDFMQKQPIGAELNQTISFHGEFLNNITDSLARRKCKILATELQKFPFVYGTARAQTYPGDGYDNLSSFIGIKYPNGTEESKKVFYNYTADSNYLDVLDIQFLAGNNFIDNPKGESNAIIINEACMREMEIFNPDDAINKTVSFFGREWVISGVIENYHHFGLKKGVHPLVILHGNSSNNLLVKFDNTVASTLGYNKAIAQIEEKWKQILPQRTFGYTFLDKKFEAQYNDDKQFGAAFRMFTLLAIFIAALGLFGLTSYTCIQRKKEIGIRKVNGASIFKILKLLNIDFIKWVGIAFIIAIPVAWYTMNSWLENFALKTNLSWWIFVLAGIMALGITLLTVSWQSFIAANGNPVDVLRDE</sequence>
<evidence type="ECO:0008006" key="11">
    <source>
        <dbReference type="Google" id="ProtNLM"/>
    </source>
</evidence>
<feature type="transmembrane region" description="Helical" evidence="6">
    <location>
        <begin position="21"/>
        <end position="43"/>
    </location>
</feature>
<feature type="transmembrane region" description="Helical" evidence="6">
    <location>
        <begin position="735"/>
        <end position="754"/>
    </location>
</feature>
<evidence type="ECO:0000313" key="9">
    <source>
        <dbReference type="EMBL" id="EZH72493.1"/>
    </source>
</evidence>
<dbReference type="AlphaFoldDB" id="A0A023BRP6"/>
<accession>A0A023BRP6</accession>
<evidence type="ECO:0000256" key="6">
    <source>
        <dbReference type="SAM" id="Phobius"/>
    </source>
</evidence>
<dbReference type="InterPro" id="IPR050250">
    <property type="entry name" value="Macrolide_Exporter_MacB"/>
</dbReference>
<feature type="domain" description="ABC3 transporter permease C-terminal" evidence="7">
    <location>
        <begin position="288"/>
        <end position="402"/>
    </location>
</feature>
<proteinExistence type="predicted"/>
<feature type="transmembrane region" description="Helical" evidence="6">
    <location>
        <begin position="285"/>
        <end position="304"/>
    </location>
</feature>
<dbReference type="InterPro" id="IPR025857">
    <property type="entry name" value="MacB_PCD"/>
</dbReference>
<dbReference type="OrthoDB" id="8740261at2"/>
<organism evidence="9 10">
    <name type="scientific">Aquimarina atlantica</name>
    <dbReference type="NCBI Taxonomy" id="1317122"/>
    <lineage>
        <taxon>Bacteria</taxon>
        <taxon>Pseudomonadati</taxon>
        <taxon>Bacteroidota</taxon>
        <taxon>Flavobacteriia</taxon>
        <taxon>Flavobacteriales</taxon>
        <taxon>Flavobacteriaceae</taxon>
        <taxon>Aquimarina</taxon>
    </lineage>
</organism>
<feature type="domain" description="MacB-like periplasmic core" evidence="8">
    <location>
        <begin position="20"/>
        <end position="242"/>
    </location>
</feature>
<comment type="subcellular location">
    <subcellularLocation>
        <location evidence="1">Cell membrane</location>
        <topology evidence="1">Multi-pass membrane protein</topology>
    </subcellularLocation>
</comment>
<keyword evidence="4 6" id="KW-1133">Transmembrane helix</keyword>
<keyword evidence="2" id="KW-1003">Cell membrane</keyword>
<dbReference type="Pfam" id="PF02687">
    <property type="entry name" value="FtsX"/>
    <property type="match status" value="2"/>
</dbReference>
<gene>
    <name evidence="9" type="ORF">ATO12_23890</name>
</gene>
<evidence type="ECO:0000259" key="7">
    <source>
        <dbReference type="Pfam" id="PF02687"/>
    </source>
</evidence>
<dbReference type="EMBL" id="AQRA01000008">
    <property type="protein sequence ID" value="EZH72493.1"/>
    <property type="molecule type" value="Genomic_DNA"/>
</dbReference>
<dbReference type="Pfam" id="PF12704">
    <property type="entry name" value="MacB_PCD"/>
    <property type="match status" value="1"/>
</dbReference>
<dbReference type="GO" id="GO:0005886">
    <property type="term" value="C:plasma membrane"/>
    <property type="evidence" value="ECO:0007669"/>
    <property type="project" value="UniProtKB-SubCell"/>
</dbReference>
<evidence type="ECO:0000313" key="10">
    <source>
        <dbReference type="Proteomes" id="UP000023541"/>
    </source>
</evidence>
<keyword evidence="3 6" id="KW-0812">Transmembrane</keyword>
<dbReference type="eggNOG" id="COG0577">
    <property type="taxonomic scope" value="Bacteria"/>
</dbReference>
<comment type="caution">
    <text evidence="9">The sequence shown here is derived from an EMBL/GenBank/DDBJ whole genome shotgun (WGS) entry which is preliminary data.</text>
</comment>
<evidence type="ECO:0000256" key="4">
    <source>
        <dbReference type="ARBA" id="ARBA00022989"/>
    </source>
</evidence>
<keyword evidence="5 6" id="KW-0472">Membrane</keyword>
<dbReference type="GO" id="GO:0022857">
    <property type="term" value="F:transmembrane transporter activity"/>
    <property type="evidence" value="ECO:0007669"/>
    <property type="project" value="TreeGrafter"/>
</dbReference>
<name>A0A023BRP6_9FLAO</name>